<dbReference type="Gene3D" id="1.20.1270.60">
    <property type="entry name" value="Arfaptin homology (AH) domain/BAR domain"/>
    <property type="match status" value="1"/>
</dbReference>
<protein>
    <recommendedName>
        <fullName evidence="2">BAR domain-containing protein</fullName>
    </recommendedName>
</protein>
<dbReference type="GeneID" id="119739553"/>
<feature type="region of interest" description="Disordered" evidence="1">
    <location>
        <begin position="207"/>
        <end position="250"/>
    </location>
</feature>
<sequence length="250" mass="28459">DVTGHTVDDLVNKTIEYLQPNPVSRAMSKVRGQNKGGTKPQQPVGFLGEVMLKNGRELGEDSTFATAMVEIGESLRQLSEVKGAFDLNVRQNFLDPLDHLKNKDLKEINHHRKKLQGRRLDFDYKKKTQAKAAGGSTIPEEEIQFAEEKFHESQELAENGMRNLLESDVEQVLQLQALAEAQLEYHKQSARSWKAFCQHSMKGLRRQAVDPNQNANPEVLSTLTPRRETPVTETTPTRTRQRWITTHQHL</sequence>
<organism evidence="3 4">
    <name type="scientific">Patiria miniata</name>
    <name type="common">Bat star</name>
    <name type="synonym">Asterina miniata</name>
    <dbReference type="NCBI Taxonomy" id="46514"/>
    <lineage>
        <taxon>Eukaryota</taxon>
        <taxon>Metazoa</taxon>
        <taxon>Echinodermata</taxon>
        <taxon>Eleutherozoa</taxon>
        <taxon>Asterozoa</taxon>
        <taxon>Asteroidea</taxon>
        <taxon>Valvatacea</taxon>
        <taxon>Valvatida</taxon>
        <taxon>Asterinidae</taxon>
        <taxon>Patiria</taxon>
    </lineage>
</organism>
<evidence type="ECO:0000259" key="2">
    <source>
        <dbReference type="PROSITE" id="PS51021"/>
    </source>
</evidence>
<dbReference type="InterPro" id="IPR004148">
    <property type="entry name" value="BAR_dom"/>
</dbReference>
<dbReference type="GO" id="GO:0005737">
    <property type="term" value="C:cytoplasm"/>
    <property type="evidence" value="ECO:0007669"/>
    <property type="project" value="InterPro"/>
</dbReference>
<reference evidence="3" key="1">
    <citation type="submission" date="2022-11" db="UniProtKB">
        <authorList>
            <consortium name="EnsemblMetazoa"/>
        </authorList>
    </citation>
    <scope>IDENTIFICATION</scope>
</reference>
<keyword evidence="4" id="KW-1185">Reference proteome</keyword>
<evidence type="ECO:0000313" key="4">
    <source>
        <dbReference type="Proteomes" id="UP000887568"/>
    </source>
</evidence>
<dbReference type="SMART" id="SM00721">
    <property type="entry name" value="BAR"/>
    <property type="match status" value="1"/>
</dbReference>
<dbReference type="RefSeq" id="XP_038070465.1">
    <property type="nucleotide sequence ID" value="XM_038214537.1"/>
</dbReference>
<feature type="domain" description="BAR" evidence="2">
    <location>
        <begin position="1"/>
        <end position="217"/>
    </location>
</feature>
<proteinExistence type="predicted"/>
<feature type="compositionally biased region" description="Polar residues" evidence="1">
    <location>
        <begin position="210"/>
        <end position="221"/>
    </location>
</feature>
<dbReference type="PROSITE" id="PS51021">
    <property type="entry name" value="BAR"/>
    <property type="match status" value="1"/>
</dbReference>
<name>A0A914B293_PATMI</name>
<dbReference type="OrthoDB" id="443981at2759"/>
<dbReference type="InterPro" id="IPR027267">
    <property type="entry name" value="AH/BAR_dom_sf"/>
</dbReference>
<dbReference type="AlphaFoldDB" id="A0A914B293"/>
<dbReference type="SUPFAM" id="SSF103657">
    <property type="entry name" value="BAR/IMD domain-like"/>
    <property type="match status" value="1"/>
</dbReference>
<evidence type="ECO:0000313" key="3">
    <source>
        <dbReference type="EnsemblMetazoa" id="XP_038070465.1"/>
    </source>
</evidence>
<evidence type="ECO:0000256" key="1">
    <source>
        <dbReference type="SAM" id="MobiDB-lite"/>
    </source>
</evidence>
<accession>A0A914B293</accession>
<dbReference type="Proteomes" id="UP000887568">
    <property type="component" value="Unplaced"/>
</dbReference>
<dbReference type="EnsemblMetazoa" id="XM_038214537.1">
    <property type="protein sequence ID" value="XP_038070465.1"/>
    <property type="gene ID" value="LOC119739553"/>
</dbReference>
<dbReference type="Pfam" id="PF03114">
    <property type="entry name" value="BAR"/>
    <property type="match status" value="1"/>
</dbReference>